<evidence type="ECO:0000256" key="7">
    <source>
        <dbReference type="ARBA" id="ARBA00022927"/>
    </source>
</evidence>
<evidence type="ECO:0000256" key="2">
    <source>
        <dbReference type="ARBA" id="ARBA00004245"/>
    </source>
</evidence>
<evidence type="ECO:0000256" key="10">
    <source>
        <dbReference type="ARBA" id="ARBA00023288"/>
    </source>
</evidence>
<reference evidence="12 13" key="3">
    <citation type="submission" date="2019-11" db="EMBL/GenBank/DDBJ databases">
        <title>A de novo genome assembly of a pear dwarfing rootstock.</title>
        <authorList>
            <person name="Wang F."/>
            <person name="Wang J."/>
            <person name="Li S."/>
            <person name="Zhang Y."/>
            <person name="Fang M."/>
            <person name="Ma L."/>
            <person name="Zhao Y."/>
            <person name="Jiang S."/>
        </authorList>
    </citation>
    <scope>NUCLEOTIDE SEQUENCE [LARGE SCALE GENOMIC DNA]</scope>
    <source>
        <strain evidence="12">S2</strain>
        <tissue evidence="12">Leaf</tissue>
    </source>
</reference>
<name>A0A5N5FDR5_9ROSA</name>
<comment type="similarity">
    <text evidence="4 11">Belongs to the ATG8 family.</text>
</comment>
<keyword evidence="11" id="KW-0072">Autophagy</keyword>
<evidence type="ECO:0000256" key="6">
    <source>
        <dbReference type="ARBA" id="ARBA00022786"/>
    </source>
</evidence>
<keyword evidence="7" id="KW-0653">Protein transport</keyword>
<dbReference type="GO" id="GO:0005776">
    <property type="term" value="C:autophagosome"/>
    <property type="evidence" value="ECO:0007669"/>
    <property type="project" value="UniProtKB-ARBA"/>
</dbReference>
<evidence type="ECO:0000313" key="13">
    <source>
        <dbReference type="Proteomes" id="UP000327157"/>
    </source>
</evidence>
<sequence length="213" mass="24750">MPLRAFAKFIGHQLDKVHAQLYFKNTVPPNEALMSEFDAENKGKDGFLHITYNGNEKGDDAEFVDVRIGIIQFSKSIGLLDPWNHYAHRLKPHDVDAWKVRERGPDHIPVWVGKDASSDIPDIDMKKYNVHRDMPLREFVDFIWLRIQHESPWKKSLFVYFKNTEPPIGTTLMSEVDEKNRDEDGFVRIAYSGKERMLEPLKSSETVAIRPRS</sequence>
<evidence type="ECO:0000256" key="9">
    <source>
        <dbReference type="ARBA" id="ARBA00023212"/>
    </source>
</evidence>
<keyword evidence="7" id="KW-0813">Transport</keyword>
<dbReference type="GO" id="GO:0016020">
    <property type="term" value="C:membrane"/>
    <property type="evidence" value="ECO:0007669"/>
    <property type="project" value="UniProtKB-SubCell"/>
</dbReference>
<evidence type="ECO:0000256" key="5">
    <source>
        <dbReference type="ARBA" id="ARBA00022701"/>
    </source>
</evidence>
<reference evidence="13" key="2">
    <citation type="submission" date="2019-10" db="EMBL/GenBank/DDBJ databases">
        <title>A de novo genome assembly of a pear dwarfing rootstock.</title>
        <authorList>
            <person name="Wang F."/>
            <person name="Wang J."/>
            <person name="Li S."/>
            <person name="Zhang Y."/>
            <person name="Fang M."/>
            <person name="Ma L."/>
            <person name="Zhao Y."/>
            <person name="Jiang S."/>
        </authorList>
    </citation>
    <scope>NUCLEOTIDE SEQUENCE [LARGE SCALE GENOMIC DNA]</scope>
</reference>
<evidence type="ECO:0000256" key="3">
    <source>
        <dbReference type="ARBA" id="ARBA00004370"/>
    </source>
</evidence>
<keyword evidence="6" id="KW-0833">Ubl conjugation pathway</keyword>
<evidence type="ECO:0000256" key="1">
    <source>
        <dbReference type="ARBA" id="ARBA00003307"/>
    </source>
</evidence>
<evidence type="ECO:0000256" key="4">
    <source>
        <dbReference type="ARBA" id="ARBA00007293"/>
    </source>
</evidence>
<keyword evidence="13" id="KW-1185">Reference proteome</keyword>
<dbReference type="AlphaFoldDB" id="A0A5N5FDR5"/>
<comment type="caution">
    <text evidence="12">The sequence shown here is derived from an EMBL/GenBank/DDBJ whole genome shotgun (WGS) entry which is preliminary data.</text>
</comment>
<dbReference type="Gene3D" id="3.10.20.90">
    <property type="entry name" value="Phosphatidylinositol 3-kinase Catalytic Subunit, Chain A, domain 1"/>
    <property type="match status" value="2"/>
</dbReference>
<evidence type="ECO:0000313" key="12">
    <source>
        <dbReference type="EMBL" id="KAB2600993.1"/>
    </source>
</evidence>
<gene>
    <name evidence="12" type="ORF">D8674_001998</name>
</gene>
<dbReference type="GO" id="GO:0005874">
    <property type="term" value="C:microtubule"/>
    <property type="evidence" value="ECO:0007669"/>
    <property type="project" value="UniProtKB-KW"/>
</dbReference>
<dbReference type="EMBL" id="SMOL01000695">
    <property type="protein sequence ID" value="KAB2600993.1"/>
    <property type="molecule type" value="Genomic_DNA"/>
</dbReference>
<keyword evidence="10" id="KW-0449">Lipoprotein</keyword>
<dbReference type="SUPFAM" id="SSF54236">
    <property type="entry name" value="Ubiquitin-like"/>
    <property type="match status" value="1"/>
</dbReference>
<evidence type="ECO:0000256" key="8">
    <source>
        <dbReference type="ARBA" id="ARBA00023136"/>
    </source>
</evidence>
<dbReference type="InterPro" id="IPR029071">
    <property type="entry name" value="Ubiquitin-like_domsf"/>
</dbReference>
<comment type="function">
    <text evidence="1">Ubiquitin-like modifier involved in autophagosomes formation. May mediate the delivery of the autophagosomes to the vacuole via the microtubule cytoskeleton.</text>
</comment>
<accession>A0A5N5FDR5</accession>
<dbReference type="PANTHER" id="PTHR10969">
    <property type="entry name" value="MICROTUBULE-ASSOCIATED PROTEINS 1A/1B LIGHT CHAIN 3-RELATED"/>
    <property type="match status" value="1"/>
</dbReference>
<dbReference type="Pfam" id="PF02991">
    <property type="entry name" value="ATG8"/>
    <property type="match status" value="1"/>
</dbReference>
<comment type="subcellular location">
    <subcellularLocation>
        <location evidence="2">Cytoplasm</location>
        <location evidence="2">Cytoskeleton</location>
    </subcellularLocation>
    <subcellularLocation>
        <location evidence="3">Membrane</location>
    </subcellularLocation>
</comment>
<dbReference type="OrthoDB" id="10363550at2759"/>
<dbReference type="InterPro" id="IPR004241">
    <property type="entry name" value="Atg8-like"/>
</dbReference>
<keyword evidence="8" id="KW-0472">Membrane</keyword>
<keyword evidence="9" id="KW-0206">Cytoskeleton</keyword>
<dbReference type="GO" id="GO:0015031">
    <property type="term" value="P:protein transport"/>
    <property type="evidence" value="ECO:0007669"/>
    <property type="project" value="UniProtKB-KW"/>
</dbReference>
<reference evidence="12 13" key="1">
    <citation type="submission" date="2019-09" db="EMBL/GenBank/DDBJ databases">
        <authorList>
            <person name="Ou C."/>
        </authorList>
    </citation>
    <scope>NUCLEOTIDE SEQUENCE [LARGE SCALE GENOMIC DNA]</scope>
    <source>
        <strain evidence="12">S2</strain>
        <tissue evidence="12">Leaf</tissue>
    </source>
</reference>
<keyword evidence="5" id="KW-0493">Microtubule</keyword>
<organism evidence="12 13">
    <name type="scientific">Pyrus ussuriensis x Pyrus communis</name>
    <dbReference type="NCBI Taxonomy" id="2448454"/>
    <lineage>
        <taxon>Eukaryota</taxon>
        <taxon>Viridiplantae</taxon>
        <taxon>Streptophyta</taxon>
        <taxon>Embryophyta</taxon>
        <taxon>Tracheophyta</taxon>
        <taxon>Spermatophyta</taxon>
        <taxon>Magnoliopsida</taxon>
        <taxon>eudicotyledons</taxon>
        <taxon>Gunneridae</taxon>
        <taxon>Pentapetalae</taxon>
        <taxon>rosids</taxon>
        <taxon>fabids</taxon>
        <taxon>Rosales</taxon>
        <taxon>Rosaceae</taxon>
        <taxon>Amygdaloideae</taxon>
        <taxon>Maleae</taxon>
        <taxon>Pyrus</taxon>
    </lineage>
</organism>
<dbReference type="GO" id="GO:0006914">
    <property type="term" value="P:autophagy"/>
    <property type="evidence" value="ECO:0007669"/>
    <property type="project" value="UniProtKB-KW"/>
</dbReference>
<dbReference type="Proteomes" id="UP000327157">
    <property type="component" value="Chromosome 10"/>
</dbReference>
<keyword evidence="9" id="KW-0963">Cytoplasm</keyword>
<evidence type="ECO:0000256" key="11">
    <source>
        <dbReference type="RuleBase" id="RU004384"/>
    </source>
</evidence>
<proteinExistence type="inferred from homology"/>
<protein>
    <recommendedName>
        <fullName evidence="11">Autophagy-related protein</fullName>
    </recommendedName>
</protein>